<organism evidence="2 3">
    <name type="scientific">Salinivibrio kushneri</name>
    <dbReference type="NCBI Taxonomy" id="1908198"/>
    <lineage>
        <taxon>Bacteria</taxon>
        <taxon>Pseudomonadati</taxon>
        <taxon>Pseudomonadota</taxon>
        <taxon>Gammaproteobacteria</taxon>
        <taxon>Vibrionales</taxon>
        <taxon>Vibrionaceae</taxon>
        <taxon>Salinivibrio</taxon>
    </lineage>
</organism>
<keyword evidence="1" id="KW-1003">Cell membrane</keyword>
<dbReference type="EMBL" id="CP114588">
    <property type="protein sequence ID" value="WBA08747.1"/>
    <property type="molecule type" value="Genomic_DNA"/>
</dbReference>
<evidence type="ECO:0000313" key="3">
    <source>
        <dbReference type="Proteomes" id="UP001164748"/>
    </source>
</evidence>
<keyword evidence="1" id="KW-0472">Membrane</keyword>
<keyword evidence="1" id="KW-1133">Transmembrane helix</keyword>
<evidence type="ECO:0000256" key="1">
    <source>
        <dbReference type="RuleBase" id="RU363076"/>
    </source>
</evidence>
<comment type="similarity">
    <text evidence="1">Belongs to the SURF1 family.</text>
</comment>
<dbReference type="RefSeq" id="WP_269579115.1">
    <property type="nucleotide sequence ID" value="NZ_CP114588.1"/>
</dbReference>
<dbReference type="CDD" id="cd06662">
    <property type="entry name" value="SURF1"/>
    <property type="match status" value="1"/>
</dbReference>
<feature type="transmembrane region" description="Helical" evidence="1">
    <location>
        <begin position="205"/>
        <end position="227"/>
    </location>
</feature>
<protein>
    <recommendedName>
        <fullName evidence="1">SURF1-like protein</fullName>
    </recommendedName>
</protein>
<dbReference type="Pfam" id="PF02104">
    <property type="entry name" value="SURF1"/>
    <property type="match status" value="1"/>
</dbReference>
<dbReference type="GO" id="GO:0005886">
    <property type="term" value="C:plasma membrane"/>
    <property type="evidence" value="ECO:0007669"/>
    <property type="project" value="UniProtKB-SubCell"/>
</dbReference>
<dbReference type="InterPro" id="IPR002994">
    <property type="entry name" value="Surf1/Shy1"/>
</dbReference>
<accession>A0AA47LS05</accession>
<sequence>MGFLILTVVVVLLLVKLSHWQWTRGEQKAQHLAQFEANQAPESLSGTVQKGQYLAIDGQFRPEFAVWLDNQTHQGRVGYRLFLPFVPSQQSSQWWLVELGWIAAPALRRLPAVPALASRYQLSGFIDTPSKRVVLKKETASHKWPARVQRIDLQALKAQLTTLNTQWLIRTKTLVDLSAPSQDALAQAGITPVWQPVVMPPEKHYGYALQWALMALAVSIGAGIWWYKTKQREAV</sequence>
<dbReference type="PROSITE" id="PS50895">
    <property type="entry name" value="SURF1"/>
    <property type="match status" value="1"/>
</dbReference>
<reference evidence="2" key="1">
    <citation type="submission" date="2022-09" db="EMBL/GenBank/DDBJ databases">
        <authorList>
            <person name="Li Z.-J."/>
        </authorList>
    </citation>
    <scope>NUCLEOTIDE SEQUENCE</scope>
    <source>
        <strain evidence="2">TGB11</strain>
    </source>
</reference>
<gene>
    <name evidence="2" type="ORF">N8M53_00510</name>
</gene>
<comment type="caution">
    <text evidence="1">Lacks conserved residue(s) required for the propagation of feature annotation.</text>
</comment>
<dbReference type="AlphaFoldDB" id="A0AA47LS05"/>
<keyword evidence="1" id="KW-0812">Transmembrane</keyword>
<comment type="subcellular location">
    <subcellularLocation>
        <location evidence="1">Cell membrane</location>
        <topology evidence="1">Multi-pass membrane protein</topology>
    </subcellularLocation>
</comment>
<dbReference type="Proteomes" id="UP001164748">
    <property type="component" value="Chromosome"/>
</dbReference>
<name>A0AA47LS05_9GAMM</name>
<proteinExistence type="inferred from homology"/>
<evidence type="ECO:0000313" key="2">
    <source>
        <dbReference type="EMBL" id="WBA08747.1"/>
    </source>
</evidence>